<dbReference type="Pfam" id="PF00278">
    <property type="entry name" value="Orn_DAP_Arg_deC"/>
    <property type="match status" value="1"/>
</dbReference>
<evidence type="ECO:0000259" key="4">
    <source>
        <dbReference type="Pfam" id="PF00278"/>
    </source>
</evidence>
<feature type="domain" description="Orn/DAP/Arg decarboxylase 2 C-terminal" evidence="4">
    <location>
        <begin position="39"/>
        <end position="389"/>
    </location>
</feature>
<accession>A0ABV2BUD9</accession>
<feature type="domain" description="Orn/DAP/Arg decarboxylase 2 N-terminal" evidence="5">
    <location>
        <begin position="47"/>
        <end position="292"/>
    </location>
</feature>
<evidence type="ECO:0000313" key="6">
    <source>
        <dbReference type="EMBL" id="MET1255527.1"/>
    </source>
</evidence>
<evidence type="ECO:0000256" key="2">
    <source>
        <dbReference type="ARBA" id="ARBA00022898"/>
    </source>
</evidence>
<keyword evidence="2" id="KW-0663">Pyridoxal phosphate</keyword>
<dbReference type="CDD" id="cd06843">
    <property type="entry name" value="PLPDE_III_PvsE_like"/>
    <property type="match status" value="1"/>
</dbReference>
<dbReference type="SUPFAM" id="SSF50621">
    <property type="entry name" value="Alanine racemase C-terminal domain-like"/>
    <property type="match status" value="1"/>
</dbReference>
<dbReference type="InterPro" id="IPR009006">
    <property type="entry name" value="Ala_racemase/Decarboxylase_C"/>
</dbReference>
<dbReference type="InterPro" id="IPR002433">
    <property type="entry name" value="Orn_de-COase"/>
</dbReference>
<reference evidence="6 7" key="1">
    <citation type="submission" date="2024-06" db="EMBL/GenBank/DDBJ databases">
        <authorList>
            <person name="Li F."/>
        </authorList>
    </citation>
    <scope>NUCLEOTIDE SEQUENCE [LARGE SCALE GENOMIC DNA]</scope>
    <source>
        <strain evidence="6 7">GXAS 311</strain>
    </source>
</reference>
<comment type="similarity">
    <text evidence="3">Belongs to the Orn/Lys/Arg decarboxylase class-II family.</text>
</comment>
<evidence type="ECO:0000259" key="5">
    <source>
        <dbReference type="Pfam" id="PF02784"/>
    </source>
</evidence>
<dbReference type="InterPro" id="IPR022644">
    <property type="entry name" value="De-COase2_N"/>
</dbReference>
<protein>
    <submittedName>
        <fullName evidence="6">Type III PLP-dependent enzyme</fullName>
    </submittedName>
</protein>
<dbReference type="InterPro" id="IPR000183">
    <property type="entry name" value="Orn/DAP/Arg_de-COase"/>
</dbReference>
<dbReference type="InterPro" id="IPR029066">
    <property type="entry name" value="PLP-binding_barrel"/>
</dbReference>
<dbReference type="RefSeq" id="WP_353896113.1">
    <property type="nucleotide sequence ID" value="NZ_JBEVCJ010000011.1"/>
</dbReference>
<evidence type="ECO:0000256" key="3">
    <source>
        <dbReference type="RuleBase" id="RU003737"/>
    </source>
</evidence>
<evidence type="ECO:0000313" key="7">
    <source>
        <dbReference type="Proteomes" id="UP001548189"/>
    </source>
</evidence>
<organism evidence="6 7">
    <name type="scientific">Aliikangiella maris</name>
    <dbReference type="NCBI Taxonomy" id="3162458"/>
    <lineage>
        <taxon>Bacteria</taxon>
        <taxon>Pseudomonadati</taxon>
        <taxon>Pseudomonadota</taxon>
        <taxon>Gammaproteobacteria</taxon>
        <taxon>Oceanospirillales</taxon>
        <taxon>Pleioneaceae</taxon>
        <taxon>Aliikangiella</taxon>
    </lineage>
</organism>
<evidence type="ECO:0000256" key="1">
    <source>
        <dbReference type="ARBA" id="ARBA00001933"/>
    </source>
</evidence>
<dbReference type="Gene3D" id="3.20.20.10">
    <property type="entry name" value="Alanine racemase"/>
    <property type="match status" value="1"/>
</dbReference>
<comment type="caution">
    <text evidence="6">The sequence shown here is derived from an EMBL/GenBank/DDBJ whole genome shotgun (WGS) entry which is preliminary data.</text>
</comment>
<dbReference type="EMBL" id="JBEVCJ010000011">
    <property type="protein sequence ID" value="MET1255527.1"/>
    <property type="molecule type" value="Genomic_DNA"/>
</dbReference>
<dbReference type="Pfam" id="PF02784">
    <property type="entry name" value="Orn_Arg_deC_N"/>
    <property type="match status" value="1"/>
</dbReference>
<keyword evidence="7" id="KW-1185">Reference proteome</keyword>
<dbReference type="PANTHER" id="PTHR43727:SF2">
    <property type="entry name" value="GROUP IV DECARBOXYLASE"/>
    <property type="match status" value="1"/>
</dbReference>
<name>A0ABV2BUD9_9GAMM</name>
<gene>
    <name evidence="6" type="ORF">ABVT43_10345</name>
</gene>
<dbReference type="SUPFAM" id="SSF51419">
    <property type="entry name" value="PLP-binding barrel"/>
    <property type="match status" value="1"/>
</dbReference>
<dbReference type="PRINTS" id="PR01179">
    <property type="entry name" value="ODADCRBXLASE"/>
</dbReference>
<dbReference type="Proteomes" id="UP001548189">
    <property type="component" value="Unassembled WGS sequence"/>
</dbReference>
<sequence>MLPVNIAHKAEQLINTPLQSDCSSDNSFTEQQSDPVCAYIYDINALKIHAKQMRSQLPNNCELFYAAKANPEAPILQALSSIVDGFEAASGGELYWLRQQLPQQKLIFGGPGKLDSELSAAIDLAVELLHVESLYELHRLQQIAQNKERKVAILLRMNIAIGEISQTRLSMGGKPTPFGIEAAQLGEALTLINSCSNIELKGFHFHLMSHQLDYQNHIQLMSLYFKTFKQWCKDYQLDLKHLNVGGGIGINYSSPQTPFNWPQFCEELNQLIQTYEMQDITIRFECGRYISASCGYYCMQVLDIKQSYGKNFVVARGGTHHFRTPAAQNHNHPFTIVRQNNNNQHKLPTVTQQKVTIVGQLCTPKDVLCSDQEVAQLSVGDLVVFTYAGAYAWNISHQNFLMHDKPQMIFLAESTQETINND</sequence>
<dbReference type="InterPro" id="IPR022643">
    <property type="entry name" value="De-COase2_C"/>
</dbReference>
<dbReference type="PRINTS" id="PR01182">
    <property type="entry name" value="ORNDCRBXLASE"/>
</dbReference>
<proteinExistence type="inferred from homology"/>
<dbReference type="PANTHER" id="PTHR43727">
    <property type="entry name" value="DIAMINOPIMELATE DECARBOXYLASE"/>
    <property type="match status" value="1"/>
</dbReference>
<dbReference type="Gene3D" id="2.40.37.10">
    <property type="entry name" value="Lyase, Ornithine Decarboxylase, Chain A, domain 1"/>
    <property type="match status" value="1"/>
</dbReference>
<comment type="cofactor">
    <cofactor evidence="1">
        <name>pyridoxal 5'-phosphate</name>
        <dbReference type="ChEBI" id="CHEBI:597326"/>
    </cofactor>
</comment>